<feature type="compositionally biased region" description="Basic and acidic residues" evidence="1">
    <location>
        <begin position="245"/>
        <end position="262"/>
    </location>
</feature>
<evidence type="ECO:0000313" key="2">
    <source>
        <dbReference type="EMBL" id="KAF8568413.1"/>
    </source>
</evidence>
<proteinExistence type="predicted"/>
<feature type="region of interest" description="Disordered" evidence="1">
    <location>
        <begin position="166"/>
        <end position="262"/>
    </location>
</feature>
<dbReference type="Proteomes" id="UP000699462">
    <property type="component" value="Unassembled WGS sequence"/>
</dbReference>
<organism evidence="2 3">
    <name type="scientific">Paragonimus westermani</name>
    <dbReference type="NCBI Taxonomy" id="34504"/>
    <lineage>
        <taxon>Eukaryota</taxon>
        <taxon>Metazoa</taxon>
        <taxon>Spiralia</taxon>
        <taxon>Lophotrochozoa</taxon>
        <taxon>Platyhelminthes</taxon>
        <taxon>Trematoda</taxon>
        <taxon>Digenea</taxon>
        <taxon>Plagiorchiida</taxon>
        <taxon>Troglotremata</taxon>
        <taxon>Troglotrematidae</taxon>
        <taxon>Paragonimus</taxon>
    </lineage>
</organism>
<gene>
    <name evidence="2" type="ORF">P879_06284</name>
</gene>
<name>A0A8T0DKQ6_9TREM</name>
<sequence length="262" mass="30524">MMKNEKRFTDIQLQNRLAKLDVKQKYCFFQYAEPLLNKESDEYLSVLSHCRMSFADALAKIREEENSEEDEQGDQEEQILAAATPFDTTTQLGQNLAKLSRAFAELLEVQRPGSAVDVARTKIRSKKSRRKSLYEEMEEKSKFRMNLATELNNAAQEEQEIILDKMKSHGKKIDAERRRQSEKTTEKLNEAREKKHGRADAVESLLDKKEELSGLHEKGRSRQEKALKERLEQLKQQETMELANEESKEQSVERKRKKDQTG</sequence>
<evidence type="ECO:0000256" key="1">
    <source>
        <dbReference type="SAM" id="MobiDB-lite"/>
    </source>
</evidence>
<evidence type="ECO:0000313" key="3">
    <source>
        <dbReference type="Proteomes" id="UP000699462"/>
    </source>
</evidence>
<protein>
    <submittedName>
        <fullName evidence="2">Uncharacterized protein</fullName>
    </submittedName>
</protein>
<dbReference type="AlphaFoldDB" id="A0A8T0DKQ6"/>
<keyword evidence="3" id="KW-1185">Reference proteome</keyword>
<comment type="caution">
    <text evidence="2">The sequence shown here is derived from an EMBL/GenBank/DDBJ whole genome shotgun (WGS) entry which is preliminary data.</text>
</comment>
<accession>A0A8T0DKQ6</accession>
<reference evidence="2 3" key="1">
    <citation type="submission" date="2019-07" db="EMBL/GenBank/DDBJ databases">
        <title>Annotation for the trematode Paragonimus westermani.</title>
        <authorList>
            <person name="Choi Y.-J."/>
        </authorList>
    </citation>
    <scope>NUCLEOTIDE SEQUENCE [LARGE SCALE GENOMIC DNA]</scope>
    <source>
        <strain evidence="2">180907_Pwestermani</strain>
    </source>
</reference>
<dbReference type="EMBL" id="JTDF01002814">
    <property type="protein sequence ID" value="KAF8568413.1"/>
    <property type="molecule type" value="Genomic_DNA"/>
</dbReference>
<dbReference type="OrthoDB" id="6268041at2759"/>
<feature type="compositionally biased region" description="Basic and acidic residues" evidence="1">
    <location>
        <begin position="166"/>
        <end position="235"/>
    </location>
</feature>